<dbReference type="GO" id="GO:0022857">
    <property type="term" value="F:transmembrane transporter activity"/>
    <property type="evidence" value="ECO:0007669"/>
    <property type="project" value="InterPro"/>
</dbReference>
<feature type="transmembrane region" description="Helical" evidence="5">
    <location>
        <begin position="237"/>
        <end position="260"/>
    </location>
</feature>
<dbReference type="PANTHER" id="PTHR23507:SF1">
    <property type="entry name" value="FI18259P1-RELATED"/>
    <property type="match status" value="1"/>
</dbReference>
<dbReference type="Gene3D" id="1.20.1250.20">
    <property type="entry name" value="MFS general substrate transporter like domains"/>
    <property type="match status" value="1"/>
</dbReference>
<keyword evidence="4 5" id="KW-0472">Membrane</keyword>
<evidence type="ECO:0000256" key="4">
    <source>
        <dbReference type="ARBA" id="ARBA00023136"/>
    </source>
</evidence>
<proteinExistence type="predicted"/>
<evidence type="ECO:0000256" key="1">
    <source>
        <dbReference type="ARBA" id="ARBA00004141"/>
    </source>
</evidence>
<dbReference type="Proteomes" id="UP001329430">
    <property type="component" value="Chromosome 2"/>
</dbReference>
<feature type="transmembrane region" description="Helical" evidence="5">
    <location>
        <begin position="213"/>
        <end position="231"/>
    </location>
</feature>
<evidence type="ECO:0000256" key="2">
    <source>
        <dbReference type="ARBA" id="ARBA00022692"/>
    </source>
</evidence>
<gene>
    <name evidence="6" type="ORF">RI129_002270</name>
</gene>
<evidence type="ECO:0000313" key="7">
    <source>
        <dbReference type="Proteomes" id="UP001329430"/>
    </source>
</evidence>
<comment type="caution">
    <text evidence="6">The sequence shown here is derived from an EMBL/GenBank/DDBJ whole genome shotgun (WGS) entry which is preliminary data.</text>
</comment>
<keyword evidence="7" id="KW-1185">Reference proteome</keyword>
<sequence>MTSTLELVTDSSQDVNQENCNEADAGTGIFNRAKWKRRLIYVVEVITIEPLLCCYLMASVLCGPALTNLELEKACKANEGYNDTVCDAIIGGTFKEENFTNENDLVQQHIIKMHSWQSPLQSVMPIILVLFLGSYSDRHKIRKPFLLLPIFGEFFAVAGCILCVIFMRELPLEFQGFAQTIVPSFLGGPTMIIMASFAYIADVSTLEMRTLRVGVVQIVLNVWTPIVQSFSGILFSIIGYIGILIIAAIIYIIGFAYGFFWIKEPKQPVDVEDKKSLIKDIFDPRHAIETFKVLIKKTEGNERVGILLIMIILFIYAGVISGEGSVFFLFTQTLYQWTVVEFSYLLTFNTIVHLVGTVVALPIFTTMLKLNDLMITVISFLDKIVANFVFAIVTTTTGLYAGIVVSIIIGVATISIRSQATKIVSEDDLGKAQSLFAIVEAISPMIFVPLYNEGLYSYTLNDYPQAFFFLGIGLYAVGILILLWLYYRERKKVGIVHSNGEVNGVGDAEKWKDGMIVETTHM</sequence>
<feature type="transmembrane region" description="Helical" evidence="5">
    <location>
        <begin position="399"/>
        <end position="420"/>
    </location>
</feature>
<feature type="transmembrane region" description="Helical" evidence="5">
    <location>
        <begin position="39"/>
        <end position="61"/>
    </location>
</feature>
<name>A0AAN7ZT44_9COLE</name>
<evidence type="ECO:0000313" key="6">
    <source>
        <dbReference type="EMBL" id="KAK5647378.1"/>
    </source>
</evidence>
<dbReference type="AlphaFoldDB" id="A0AAN7ZT44"/>
<feature type="transmembrane region" description="Helical" evidence="5">
    <location>
        <begin position="180"/>
        <end position="201"/>
    </location>
</feature>
<feature type="transmembrane region" description="Helical" evidence="5">
    <location>
        <begin position="463"/>
        <end position="487"/>
    </location>
</feature>
<accession>A0AAN7ZT44</accession>
<dbReference type="GO" id="GO:0016020">
    <property type="term" value="C:membrane"/>
    <property type="evidence" value="ECO:0007669"/>
    <property type="project" value="UniProtKB-SubCell"/>
</dbReference>
<dbReference type="PANTHER" id="PTHR23507">
    <property type="entry name" value="ZGC:174356"/>
    <property type="match status" value="1"/>
</dbReference>
<comment type="subcellular location">
    <subcellularLocation>
        <location evidence="1">Membrane</location>
        <topology evidence="1">Multi-pass membrane protein</topology>
    </subcellularLocation>
</comment>
<evidence type="ECO:0000256" key="5">
    <source>
        <dbReference type="SAM" id="Phobius"/>
    </source>
</evidence>
<dbReference type="InterPro" id="IPR011701">
    <property type="entry name" value="MFS"/>
</dbReference>
<dbReference type="InterPro" id="IPR036259">
    <property type="entry name" value="MFS_trans_sf"/>
</dbReference>
<keyword evidence="3 5" id="KW-1133">Transmembrane helix</keyword>
<feature type="transmembrane region" description="Helical" evidence="5">
    <location>
        <begin position="304"/>
        <end position="330"/>
    </location>
</feature>
<keyword evidence="2 5" id="KW-0812">Transmembrane</keyword>
<feature type="transmembrane region" description="Helical" evidence="5">
    <location>
        <begin position="116"/>
        <end position="133"/>
    </location>
</feature>
<dbReference type="SUPFAM" id="SSF103473">
    <property type="entry name" value="MFS general substrate transporter"/>
    <property type="match status" value="1"/>
</dbReference>
<feature type="transmembrane region" description="Helical" evidence="5">
    <location>
        <begin position="342"/>
        <end position="361"/>
    </location>
</feature>
<organism evidence="6 7">
    <name type="scientific">Pyrocoelia pectoralis</name>
    <dbReference type="NCBI Taxonomy" id="417401"/>
    <lineage>
        <taxon>Eukaryota</taxon>
        <taxon>Metazoa</taxon>
        <taxon>Ecdysozoa</taxon>
        <taxon>Arthropoda</taxon>
        <taxon>Hexapoda</taxon>
        <taxon>Insecta</taxon>
        <taxon>Pterygota</taxon>
        <taxon>Neoptera</taxon>
        <taxon>Endopterygota</taxon>
        <taxon>Coleoptera</taxon>
        <taxon>Polyphaga</taxon>
        <taxon>Elateriformia</taxon>
        <taxon>Elateroidea</taxon>
        <taxon>Lampyridae</taxon>
        <taxon>Lampyrinae</taxon>
        <taxon>Pyrocoelia</taxon>
    </lineage>
</organism>
<dbReference type="Pfam" id="PF07690">
    <property type="entry name" value="MFS_1"/>
    <property type="match status" value="1"/>
</dbReference>
<feature type="transmembrane region" description="Helical" evidence="5">
    <location>
        <begin position="145"/>
        <end position="168"/>
    </location>
</feature>
<dbReference type="EMBL" id="JAVRBK010000002">
    <property type="protein sequence ID" value="KAK5647378.1"/>
    <property type="molecule type" value="Genomic_DNA"/>
</dbReference>
<evidence type="ECO:0000256" key="3">
    <source>
        <dbReference type="ARBA" id="ARBA00022989"/>
    </source>
</evidence>
<protein>
    <submittedName>
        <fullName evidence="6">Uncharacterized protein</fullName>
    </submittedName>
</protein>
<reference evidence="6 7" key="1">
    <citation type="journal article" date="2024" name="Insects">
        <title>An Improved Chromosome-Level Genome Assembly of the Firefly Pyrocoelia pectoralis.</title>
        <authorList>
            <person name="Fu X."/>
            <person name="Meyer-Rochow V.B."/>
            <person name="Ballantyne L."/>
            <person name="Zhu X."/>
        </authorList>
    </citation>
    <scope>NUCLEOTIDE SEQUENCE [LARGE SCALE GENOMIC DNA]</scope>
    <source>
        <strain evidence="6">XCY_ONT2</strain>
    </source>
</reference>